<dbReference type="RefSeq" id="WP_266344736.1">
    <property type="nucleotide sequence ID" value="NZ_JAPKNH010000005.1"/>
</dbReference>
<protein>
    <submittedName>
        <fullName evidence="10">MFS transporter</fullName>
    </submittedName>
</protein>
<name>A0ABW0Q1F9_9HYPH</name>
<evidence type="ECO:0000256" key="6">
    <source>
        <dbReference type="ARBA" id="ARBA00023136"/>
    </source>
</evidence>
<dbReference type="Proteomes" id="UP001596150">
    <property type="component" value="Unassembled WGS sequence"/>
</dbReference>
<dbReference type="InterPro" id="IPR036259">
    <property type="entry name" value="MFS_trans_sf"/>
</dbReference>
<keyword evidence="6 8" id="KW-0472">Membrane</keyword>
<feature type="transmembrane region" description="Helical" evidence="8">
    <location>
        <begin position="20"/>
        <end position="44"/>
    </location>
</feature>
<gene>
    <name evidence="10" type="ORF">ACFPP9_22150</name>
</gene>
<keyword evidence="2" id="KW-0813">Transport</keyword>
<evidence type="ECO:0000256" key="7">
    <source>
        <dbReference type="SAM" id="MobiDB-lite"/>
    </source>
</evidence>
<dbReference type="CDD" id="cd17321">
    <property type="entry name" value="MFS_MMR_MDR_like"/>
    <property type="match status" value="1"/>
</dbReference>
<feature type="transmembrane region" description="Helical" evidence="8">
    <location>
        <begin position="408"/>
        <end position="425"/>
    </location>
</feature>
<evidence type="ECO:0000256" key="8">
    <source>
        <dbReference type="SAM" id="Phobius"/>
    </source>
</evidence>
<dbReference type="Pfam" id="PF07690">
    <property type="entry name" value="MFS_1"/>
    <property type="match status" value="1"/>
</dbReference>
<feature type="transmembrane region" description="Helical" evidence="8">
    <location>
        <begin position="361"/>
        <end position="387"/>
    </location>
</feature>
<organism evidence="10 11">
    <name type="scientific">Kaistia terrae</name>
    <dbReference type="NCBI Taxonomy" id="537017"/>
    <lineage>
        <taxon>Bacteria</taxon>
        <taxon>Pseudomonadati</taxon>
        <taxon>Pseudomonadota</taxon>
        <taxon>Alphaproteobacteria</taxon>
        <taxon>Hyphomicrobiales</taxon>
        <taxon>Kaistiaceae</taxon>
        <taxon>Kaistia</taxon>
    </lineage>
</organism>
<feature type="transmembrane region" description="Helical" evidence="8">
    <location>
        <begin position="478"/>
        <end position="499"/>
    </location>
</feature>
<comment type="subcellular location">
    <subcellularLocation>
        <location evidence="1">Cell membrane</location>
        <topology evidence="1">Multi-pass membrane protein</topology>
    </subcellularLocation>
</comment>
<feature type="transmembrane region" description="Helical" evidence="8">
    <location>
        <begin position="143"/>
        <end position="163"/>
    </location>
</feature>
<dbReference type="InterPro" id="IPR011701">
    <property type="entry name" value="MFS"/>
</dbReference>
<dbReference type="InterPro" id="IPR020846">
    <property type="entry name" value="MFS_dom"/>
</dbReference>
<feature type="domain" description="Major facilitator superfamily (MFS) profile" evidence="9">
    <location>
        <begin position="19"/>
        <end position="473"/>
    </location>
</feature>
<feature type="transmembrane region" description="Helical" evidence="8">
    <location>
        <begin position="85"/>
        <end position="104"/>
    </location>
</feature>
<feature type="transmembrane region" description="Helical" evidence="8">
    <location>
        <begin position="56"/>
        <end position="73"/>
    </location>
</feature>
<feature type="transmembrane region" description="Helical" evidence="8">
    <location>
        <begin position="308"/>
        <end position="328"/>
    </location>
</feature>
<keyword evidence="11" id="KW-1185">Reference proteome</keyword>
<evidence type="ECO:0000313" key="10">
    <source>
        <dbReference type="EMBL" id="MFC5518493.1"/>
    </source>
</evidence>
<keyword evidence="4 8" id="KW-0812">Transmembrane</keyword>
<reference evidence="11" key="1">
    <citation type="journal article" date="2019" name="Int. J. Syst. Evol. Microbiol.">
        <title>The Global Catalogue of Microorganisms (GCM) 10K type strain sequencing project: providing services to taxonomists for standard genome sequencing and annotation.</title>
        <authorList>
            <consortium name="The Broad Institute Genomics Platform"/>
            <consortium name="The Broad Institute Genome Sequencing Center for Infectious Disease"/>
            <person name="Wu L."/>
            <person name="Ma J."/>
        </authorList>
    </citation>
    <scope>NUCLEOTIDE SEQUENCE [LARGE SCALE GENOMIC DNA]</scope>
    <source>
        <strain evidence="11">KACC 12633</strain>
    </source>
</reference>
<dbReference type="PANTHER" id="PTHR42718">
    <property type="entry name" value="MAJOR FACILITATOR SUPERFAMILY MULTIDRUG TRANSPORTER MFSC"/>
    <property type="match status" value="1"/>
</dbReference>
<evidence type="ECO:0000256" key="4">
    <source>
        <dbReference type="ARBA" id="ARBA00022692"/>
    </source>
</evidence>
<evidence type="ECO:0000256" key="5">
    <source>
        <dbReference type="ARBA" id="ARBA00022989"/>
    </source>
</evidence>
<evidence type="ECO:0000256" key="2">
    <source>
        <dbReference type="ARBA" id="ARBA00022448"/>
    </source>
</evidence>
<dbReference type="Gene3D" id="1.20.1720.10">
    <property type="entry name" value="Multidrug resistance protein D"/>
    <property type="match status" value="1"/>
</dbReference>
<feature type="transmembrane region" description="Helical" evidence="8">
    <location>
        <begin position="110"/>
        <end position="131"/>
    </location>
</feature>
<dbReference type="Gene3D" id="1.20.1250.20">
    <property type="entry name" value="MFS general substrate transporter like domains"/>
    <property type="match status" value="1"/>
</dbReference>
<dbReference type="PANTHER" id="PTHR42718:SF47">
    <property type="entry name" value="METHYL VIOLOGEN RESISTANCE PROTEIN SMVA"/>
    <property type="match status" value="1"/>
</dbReference>
<feature type="transmembrane region" description="Helical" evidence="8">
    <location>
        <begin position="272"/>
        <end position="296"/>
    </location>
</feature>
<evidence type="ECO:0000256" key="1">
    <source>
        <dbReference type="ARBA" id="ARBA00004651"/>
    </source>
</evidence>
<dbReference type="SUPFAM" id="SSF103473">
    <property type="entry name" value="MFS general substrate transporter"/>
    <property type="match status" value="1"/>
</dbReference>
<feature type="transmembrane region" description="Helical" evidence="8">
    <location>
        <begin position="205"/>
        <end position="222"/>
    </location>
</feature>
<sequence>MSDGLHAAGPKAGIREWTGLAVLTLPTLIVSIDVSVVILALPHISESLGADSAQQLWIMDIYGFMLAGFMITMGTLGDRIGRRKLLMIGGTAFGIASILAAFSPTASMLILSRALLGIAGATLAPSTLALITNMFRDAGQRAFAISIWMVGFMSGMAVGPLVGGFMLEHFWWGSIFLLGVPVILLLLATAPSLLPEYRDPNAGRLDFTSVGLSLCAILPAIFGLKEIAKNGPAVAPIAAILIGIAFGVTFVIRQRRLADPLLDMRLFANRAFTTAVGSLFAITLTGALMLFISQYLQLVMGLSPLRAGLWLLPGVAASVVGFMLAPLIAQRMRPAPLIAGGLLVSAIGFLLVTQVQPNSGFAALILGFALMNIGGTPLVTLSSGIVVGSAPPEKAGSAAAMSETSAELGFALGIAALGSLGTAVYRSHVEGALPTGLSAEAFEAARDTLAGAIVAASSLDALAANALLDAARAAFVDAMQVVAVCGLVLMLGLALVNLVMLRHVRPIGEGTGQPEGADDKEAFETAAPESRSPAGN</sequence>
<feature type="transmembrane region" description="Helical" evidence="8">
    <location>
        <begin position="335"/>
        <end position="355"/>
    </location>
</feature>
<keyword evidence="3" id="KW-1003">Cell membrane</keyword>
<feature type="transmembrane region" description="Helical" evidence="8">
    <location>
        <begin position="234"/>
        <end position="252"/>
    </location>
</feature>
<evidence type="ECO:0000313" key="11">
    <source>
        <dbReference type="Proteomes" id="UP001596150"/>
    </source>
</evidence>
<evidence type="ECO:0000256" key="3">
    <source>
        <dbReference type="ARBA" id="ARBA00022475"/>
    </source>
</evidence>
<dbReference type="EMBL" id="JBHSML010000014">
    <property type="protein sequence ID" value="MFC5518493.1"/>
    <property type="molecule type" value="Genomic_DNA"/>
</dbReference>
<feature type="transmembrane region" description="Helical" evidence="8">
    <location>
        <begin position="169"/>
        <end position="193"/>
    </location>
</feature>
<evidence type="ECO:0000259" key="9">
    <source>
        <dbReference type="PROSITE" id="PS50850"/>
    </source>
</evidence>
<dbReference type="PROSITE" id="PS50850">
    <property type="entry name" value="MFS"/>
    <property type="match status" value="1"/>
</dbReference>
<feature type="region of interest" description="Disordered" evidence="7">
    <location>
        <begin position="509"/>
        <end position="536"/>
    </location>
</feature>
<proteinExistence type="predicted"/>
<comment type="caution">
    <text evidence="10">The sequence shown here is derived from an EMBL/GenBank/DDBJ whole genome shotgun (WGS) entry which is preliminary data.</text>
</comment>
<accession>A0ABW0Q1F9</accession>
<keyword evidence="5 8" id="KW-1133">Transmembrane helix</keyword>